<comment type="caution">
    <text evidence="1">The sequence shown here is derived from an EMBL/GenBank/DDBJ whole genome shotgun (WGS) entry which is preliminary data.</text>
</comment>
<name>A0ABY2V985_9PSED</name>
<proteinExistence type="predicted"/>
<dbReference type="Proteomes" id="UP000310095">
    <property type="component" value="Unassembled WGS sequence"/>
</dbReference>
<dbReference type="EMBL" id="VAVY01000006">
    <property type="protein sequence ID" value="TMM59967.1"/>
    <property type="molecule type" value="Genomic_DNA"/>
</dbReference>
<keyword evidence="2" id="KW-1185">Reference proteome</keyword>
<accession>A0ABY2V985</accession>
<reference evidence="1 2" key="1">
    <citation type="submission" date="2019-05" db="EMBL/GenBank/DDBJ databases">
        <title>Identification and Biocontrol Activity Analysis of Biocontrol Strain PF-1 Based on Genome-wide Data.</title>
        <authorList>
            <person name="Qi J."/>
        </authorList>
    </citation>
    <scope>NUCLEOTIDE SEQUENCE [LARGE SCALE GENOMIC DNA]</scope>
    <source>
        <strain evidence="1 2">PF-1</strain>
    </source>
</reference>
<dbReference type="RefSeq" id="WP_041774496.1">
    <property type="nucleotide sequence ID" value="NZ_CP022097.2"/>
</dbReference>
<evidence type="ECO:0008006" key="3">
    <source>
        <dbReference type="Google" id="ProtNLM"/>
    </source>
</evidence>
<organism evidence="1 2">
    <name type="scientific">Pseudomonas protegens</name>
    <dbReference type="NCBI Taxonomy" id="380021"/>
    <lineage>
        <taxon>Bacteria</taxon>
        <taxon>Pseudomonadati</taxon>
        <taxon>Pseudomonadota</taxon>
        <taxon>Gammaproteobacteria</taxon>
        <taxon>Pseudomonadales</taxon>
        <taxon>Pseudomonadaceae</taxon>
        <taxon>Pseudomonas</taxon>
    </lineage>
</organism>
<sequence>MSIVQDEFLGLLMGGHKKFTSISQRKKEVLSVENWPGRCITKSFTRGLLSEYEMGMLLREVANGDTSTFGRCFDWVMGGPPQPSARAQIEFLLAQARMFT</sequence>
<gene>
    <name evidence="1" type="ORF">FEF10_31635</name>
</gene>
<protein>
    <recommendedName>
        <fullName evidence="3">DUF3077 domain-containing protein</fullName>
    </recommendedName>
</protein>
<evidence type="ECO:0000313" key="2">
    <source>
        <dbReference type="Proteomes" id="UP000310095"/>
    </source>
</evidence>
<evidence type="ECO:0000313" key="1">
    <source>
        <dbReference type="EMBL" id="TMM59967.1"/>
    </source>
</evidence>